<feature type="region of interest" description="Disordered" evidence="1">
    <location>
        <begin position="80"/>
        <end position="146"/>
    </location>
</feature>
<feature type="compositionally biased region" description="Polar residues" evidence="1">
    <location>
        <begin position="109"/>
        <end position="122"/>
    </location>
</feature>
<name>A0A2D4J062_MICLE</name>
<reference evidence="2" key="1">
    <citation type="submission" date="2017-07" db="EMBL/GenBank/DDBJ databases">
        <authorList>
            <person name="Mikheyev A."/>
            <person name="Grau M."/>
        </authorList>
    </citation>
    <scope>NUCLEOTIDE SEQUENCE</scope>
    <source>
        <tissue evidence="2">Venom_gland</tissue>
    </source>
</reference>
<evidence type="ECO:0000256" key="1">
    <source>
        <dbReference type="SAM" id="MobiDB-lite"/>
    </source>
</evidence>
<reference evidence="2" key="2">
    <citation type="submission" date="2017-11" db="EMBL/GenBank/DDBJ databases">
        <title>Coralsnake Venomics: Analyses of Venom Gland Transcriptomes and Proteomes of Six Brazilian Taxa.</title>
        <authorList>
            <person name="Aird S.D."/>
            <person name="Jorge da Silva N."/>
            <person name="Qiu L."/>
            <person name="Villar-Briones A."/>
            <person name="Aparecida-Saddi V."/>
            <person name="Campos-Telles M.P."/>
            <person name="Grau M."/>
            <person name="Mikheyev A.S."/>
        </authorList>
    </citation>
    <scope>NUCLEOTIDE SEQUENCE</scope>
    <source>
        <tissue evidence="2">Venom_gland</tissue>
    </source>
</reference>
<dbReference type="EMBL" id="IACK01141461">
    <property type="protein sequence ID" value="LAA89856.1"/>
    <property type="molecule type" value="Transcribed_RNA"/>
</dbReference>
<sequence>MSNPIVKRINILEVKFVADEDVLRHISEDAGLKVRKLSVPHTLEIKQWMKNLENSSDDEAQDIFKEQDYVTALDVQESMRNGSSVSGGDVFPFQTPKRPNRMAERVSELIQNSAKNTKQNSLKKLEEKTNTPKSSIKCSSSKDQEDAKRNDLFSKLSYRTRKRMTAVMVVLRKMATMWKTTADGEERIGMTERWMAEMAGRWMAGEASGWSRT</sequence>
<dbReference type="AlphaFoldDB" id="A0A2D4J062"/>
<evidence type="ECO:0000313" key="2">
    <source>
        <dbReference type="EMBL" id="LAA89856.1"/>
    </source>
</evidence>
<protein>
    <submittedName>
        <fullName evidence="2">Uncharacterized protein</fullName>
    </submittedName>
</protein>
<organism evidence="2">
    <name type="scientific">Micrurus lemniscatus lemniscatus</name>
    <dbReference type="NCBI Taxonomy" id="129467"/>
    <lineage>
        <taxon>Eukaryota</taxon>
        <taxon>Metazoa</taxon>
        <taxon>Chordata</taxon>
        <taxon>Craniata</taxon>
        <taxon>Vertebrata</taxon>
        <taxon>Euteleostomi</taxon>
        <taxon>Lepidosauria</taxon>
        <taxon>Squamata</taxon>
        <taxon>Bifurcata</taxon>
        <taxon>Unidentata</taxon>
        <taxon>Episquamata</taxon>
        <taxon>Toxicofera</taxon>
        <taxon>Serpentes</taxon>
        <taxon>Colubroidea</taxon>
        <taxon>Elapidae</taxon>
        <taxon>Elapinae</taxon>
        <taxon>Micrurus</taxon>
    </lineage>
</organism>
<accession>A0A2D4J062</accession>
<proteinExistence type="predicted"/>